<dbReference type="OrthoDB" id="947434at2"/>
<keyword evidence="4" id="KW-1185">Reference proteome</keyword>
<evidence type="ECO:0000256" key="1">
    <source>
        <dbReference type="SAM" id="SignalP"/>
    </source>
</evidence>
<feature type="domain" description="Outer membrane protein beta-barrel" evidence="2">
    <location>
        <begin position="19"/>
        <end position="172"/>
    </location>
</feature>
<dbReference type="InterPro" id="IPR025665">
    <property type="entry name" value="Beta-barrel_OMP_2"/>
</dbReference>
<reference evidence="3 4" key="1">
    <citation type="submission" date="2019-08" db="EMBL/GenBank/DDBJ databases">
        <title>Antarcticibacterium arcticum sp. nov., a bacterium isolated from marine sediment of the Canadian Beaufort Sea.</title>
        <authorList>
            <person name="Lee Y.M."/>
            <person name="Baek K."/>
            <person name="Lee D.-H."/>
            <person name="Shin S.C."/>
            <person name="Jin Y.K."/>
            <person name="Park Y."/>
        </authorList>
    </citation>
    <scope>NUCLEOTIDE SEQUENCE [LARGE SCALE GENOMIC DNA]</scope>
    <source>
        <strain evidence="3 4">PAMC 28998</strain>
    </source>
</reference>
<dbReference type="AlphaFoldDB" id="A0A5B8YFM2"/>
<accession>A0A5B8YFM2</accession>
<name>A0A5B8YFM2_9FLAO</name>
<sequence>MKKKILFSLLSFFFLQESFAQFTFGAKAGVNLANIEVQEFNSQNRTGFHAGFLAEITFGKRLYFSTEVLYSSQGFKDVENSTENESSREFATELGYLQSPFLLKYRIIEGLNIQAGPQMGLLISAITRGPDSKQDDKYLYSDFDYGMTFGLGYKFYQGLFVQGRYNWGLGTIYEKDKLPQAGNEENARNRVIQFSIGYMF</sequence>
<dbReference type="RefSeq" id="WP_146830923.1">
    <property type="nucleotide sequence ID" value="NZ_CP042476.1"/>
</dbReference>
<dbReference type="EMBL" id="CP042476">
    <property type="protein sequence ID" value="QED36772.1"/>
    <property type="molecule type" value="Genomic_DNA"/>
</dbReference>
<dbReference type="Proteomes" id="UP000321954">
    <property type="component" value="Chromosome"/>
</dbReference>
<dbReference type="KEGG" id="anp:FK178_03190"/>
<protein>
    <submittedName>
        <fullName evidence="3">PorT family protein</fullName>
    </submittedName>
</protein>
<dbReference type="Pfam" id="PF13568">
    <property type="entry name" value="OMP_b-brl_2"/>
    <property type="match status" value="1"/>
</dbReference>
<feature type="chain" id="PRO_5023051054" evidence="1">
    <location>
        <begin position="21"/>
        <end position="200"/>
    </location>
</feature>
<organism evidence="3 4">
    <name type="scientific">Antarcticibacterium arcticum</name>
    <dbReference type="NCBI Taxonomy" id="2585771"/>
    <lineage>
        <taxon>Bacteria</taxon>
        <taxon>Pseudomonadati</taxon>
        <taxon>Bacteroidota</taxon>
        <taxon>Flavobacteriia</taxon>
        <taxon>Flavobacteriales</taxon>
        <taxon>Flavobacteriaceae</taxon>
        <taxon>Antarcticibacterium</taxon>
    </lineage>
</organism>
<evidence type="ECO:0000313" key="4">
    <source>
        <dbReference type="Proteomes" id="UP000321954"/>
    </source>
</evidence>
<proteinExistence type="predicted"/>
<evidence type="ECO:0000313" key="3">
    <source>
        <dbReference type="EMBL" id="QED36772.1"/>
    </source>
</evidence>
<evidence type="ECO:0000259" key="2">
    <source>
        <dbReference type="Pfam" id="PF13568"/>
    </source>
</evidence>
<keyword evidence="1" id="KW-0732">Signal</keyword>
<feature type="signal peptide" evidence="1">
    <location>
        <begin position="1"/>
        <end position="20"/>
    </location>
</feature>
<gene>
    <name evidence="3" type="ORF">FK178_03190</name>
</gene>